<comment type="similarity">
    <text evidence="3 4">Belongs to the PSMG2 family.</text>
</comment>
<gene>
    <name evidence="5" type="ORF">FA15DRAFT_593721</name>
</gene>
<evidence type="ECO:0000256" key="4">
    <source>
        <dbReference type="PIRNR" id="PIRNR010044"/>
    </source>
</evidence>
<dbReference type="InterPro" id="IPR016562">
    <property type="entry name" value="Proteasome_assmbl_chp_2_euk"/>
</dbReference>
<dbReference type="PANTHER" id="PTHR12970:SF1">
    <property type="entry name" value="PROTEASOME ASSEMBLY CHAPERONE 2"/>
    <property type="match status" value="1"/>
</dbReference>
<evidence type="ECO:0000313" key="5">
    <source>
        <dbReference type="EMBL" id="TFK23666.1"/>
    </source>
</evidence>
<keyword evidence="6" id="KW-1185">Reference proteome</keyword>
<comment type="subunit">
    <text evidence="4">Component of the 20S proteasome chaperone.</text>
</comment>
<reference evidence="5 6" key="1">
    <citation type="journal article" date="2019" name="Nat. Ecol. Evol.">
        <title>Megaphylogeny resolves global patterns of mushroom evolution.</title>
        <authorList>
            <person name="Varga T."/>
            <person name="Krizsan K."/>
            <person name="Foldi C."/>
            <person name="Dima B."/>
            <person name="Sanchez-Garcia M."/>
            <person name="Sanchez-Ramirez S."/>
            <person name="Szollosi G.J."/>
            <person name="Szarkandi J.G."/>
            <person name="Papp V."/>
            <person name="Albert L."/>
            <person name="Andreopoulos W."/>
            <person name="Angelini C."/>
            <person name="Antonin V."/>
            <person name="Barry K.W."/>
            <person name="Bougher N.L."/>
            <person name="Buchanan P."/>
            <person name="Buyck B."/>
            <person name="Bense V."/>
            <person name="Catcheside P."/>
            <person name="Chovatia M."/>
            <person name="Cooper J."/>
            <person name="Damon W."/>
            <person name="Desjardin D."/>
            <person name="Finy P."/>
            <person name="Geml J."/>
            <person name="Haridas S."/>
            <person name="Hughes K."/>
            <person name="Justo A."/>
            <person name="Karasinski D."/>
            <person name="Kautmanova I."/>
            <person name="Kiss B."/>
            <person name="Kocsube S."/>
            <person name="Kotiranta H."/>
            <person name="LaButti K.M."/>
            <person name="Lechner B.E."/>
            <person name="Liimatainen K."/>
            <person name="Lipzen A."/>
            <person name="Lukacs Z."/>
            <person name="Mihaltcheva S."/>
            <person name="Morgado L.N."/>
            <person name="Niskanen T."/>
            <person name="Noordeloos M.E."/>
            <person name="Ohm R.A."/>
            <person name="Ortiz-Santana B."/>
            <person name="Ovrebo C."/>
            <person name="Racz N."/>
            <person name="Riley R."/>
            <person name="Savchenko A."/>
            <person name="Shiryaev A."/>
            <person name="Soop K."/>
            <person name="Spirin V."/>
            <person name="Szebenyi C."/>
            <person name="Tomsovsky M."/>
            <person name="Tulloss R.E."/>
            <person name="Uehling J."/>
            <person name="Grigoriev I.V."/>
            <person name="Vagvolgyi C."/>
            <person name="Papp T."/>
            <person name="Martin F.M."/>
            <person name="Miettinen O."/>
            <person name="Hibbett D.S."/>
            <person name="Nagy L.G."/>
        </authorList>
    </citation>
    <scope>NUCLEOTIDE SEQUENCE [LARGE SCALE GENOMIC DNA]</scope>
    <source>
        <strain evidence="5 6">CBS 121175</strain>
    </source>
</reference>
<evidence type="ECO:0000313" key="6">
    <source>
        <dbReference type="Proteomes" id="UP000307440"/>
    </source>
</evidence>
<organism evidence="5 6">
    <name type="scientific">Coprinopsis marcescibilis</name>
    <name type="common">Agaric fungus</name>
    <name type="synonym">Psathyrella marcescibilis</name>
    <dbReference type="NCBI Taxonomy" id="230819"/>
    <lineage>
        <taxon>Eukaryota</taxon>
        <taxon>Fungi</taxon>
        <taxon>Dikarya</taxon>
        <taxon>Basidiomycota</taxon>
        <taxon>Agaricomycotina</taxon>
        <taxon>Agaricomycetes</taxon>
        <taxon>Agaricomycetidae</taxon>
        <taxon>Agaricales</taxon>
        <taxon>Agaricineae</taxon>
        <taxon>Psathyrellaceae</taxon>
        <taxon>Coprinopsis</taxon>
    </lineage>
</organism>
<sequence length="261" mass="28306">MSLLPPSTKVDLAGKILVVPVVSTANVSQLAVDLISATFSLERIATLDPSHCIPVVGAREDGLPGITTPLECNVVFGKPGFNIVVTQQRSPVLVTQKQEFVEALFQFIQASKFSAVLFLSGVDSINRNDSQMFTPTFQIRRPNTPSLEDSPLHLLQKLPIPVFRSSTFVIGGTGEDQSEMPFIPGGGLTRRILSSLPENWSTPTGSLLQFVMEGDNRADATLLASVVAKVTEIDSQISEWKQPSTWKVGLFGSPHEQDLYG</sequence>
<proteinExistence type="inferred from homology"/>
<dbReference type="Proteomes" id="UP000307440">
    <property type="component" value="Unassembled WGS sequence"/>
</dbReference>
<keyword evidence="2 4" id="KW-0143">Chaperone</keyword>
<comment type="function">
    <text evidence="4">Involved in 20S proteasome assembly.</text>
</comment>
<evidence type="ECO:0000256" key="1">
    <source>
        <dbReference type="ARBA" id="ARBA00019186"/>
    </source>
</evidence>
<dbReference type="STRING" id="230819.A0A5C3KTB5"/>
<accession>A0A5C3KTB5</accession>
<dbReference type="GO" id="GO:0005634">
    <property type="term" value="C:nucleus"/>
    <property type="evidence" value="ECO:0007669"/>
    <property type="project" value="TreeGrafter"/>
</dbReference>
<protein>
    <recommendedName>
        <fullName evidence="1 4">Proteasome assembly chaperone 2</fullName>
    </recommendedName>
</protein>
<dbReference type="InterPro" id="IPR038389">
    <property type="entry name" value="PSMG2_sf"/>
</dbReference>
<dbReference type="OrthoDB" id="10260712at2759"/>
<dbReference type="GO" id="GO:0043248">
    <property type="term" value="P:proteasome assembly"/>
    <property type="evidence" value="ECO:0007669"/>
    <property type="project" value="TreeGrafter"/>
</dbReference>
<dbReference type="PANTHER" id="PTHR12970">
    <property type="entry name" value="PROTEASOME ASSEMBLY CHAPERONE 2"/>
    <property type="match status" value="1"/>
</dbReference>
<dbReference type="EMBL" id="ML210214">
    <property type="protein sequence ID" value="TFK23666.1"/>
    <property type="molecule type" value="Genomic_DNA"/>
</dbReference>
<dbReference type="Gene3D" id="3.40.50.10900">
    <property type="entry name" value="PAC-like subunit"/>
    <property type="match status" value="2"/>
</dbReference>
<dbReference type="PIRSF" id="PIRSF010044">
    <property type="entry name" value="UCP010044"/>
    <property type="match status" value="1"/>
</dbReference>
<evidence type="ECO:0000256" key="2">
    <source>
        <dbReference type="ARBA" id="ARBA00023186"/>
    </source>
</evidence>
<dbReference type="Pfam" id="PF09754">
    <property type="entry name" value="PAC2"/>
    <property type="match status" value="1"/>
</dbReference>
<dbReference type="AlphaFoldDB" id="A0A5C3KTB5"/>
<evidence type="ECO:0000256" key="3">
    <source>
        <dbReference type="ARBA" id="ARBA00025745"/>
    </source>
</evidence>
<name>A0A5C3KTB5_COPMA</name>
<dbReference type="InterPro" id="IPR019151">
    <property type="entry name" value="Proteasome_assmbl_chaperone_2"/>
</dbReference>
<dbReference type="GO" id="GO:0005829">
    <property type="term" value="C:cytosol"/>
    <property type="evidence" value="ECO:0007669"/>
    <property type="project" value="TreeGrafter"/>
</dbReference>